<evidence type="ECO:0000313" key="3">
    <source>
        <dbReference type="Proteomes" id="UP000184310"/>
    </source>
</evidence>
<dbReference type="Proteomes" id="UP000184310">
    <property type="component" value="Unassembled WGS sequence"/>
</dbReference>
<dbReference type="EMBL" id="FQZB01000041">
    <property type="protein sequence ID" value="SHK86010.1"/>
    <property type="molecule type" value="Genomic_DNA"/>
</dbReference>
<proteinExistence type="predicted"/>
<protein>
    <submittedName>
        <fullName evidence="2">Uncharacterized protein</fullName>
    </submittedName>
</protein>
<evidence type="ECO:0000256" key="1">
    <source>
        <dbReference type="SAM" id="Coils"/>
    </source>
</evidence>
<evidence type="ECO:0000313" key="2">
    <source>
        <dbReference type="EMBL" id="SHK86010.1"/>
    </source>
</evidence>
<dbReference type="OrthoDB" id="1900924at2"/>
<keyword evidence="3" id="KW-1185">Reference proteome</keyword>
<accession>A0A1M6VX09</accession>
<sequence length="202" mass="23960">MKVKVIDSNLKDFGLEFKVRRMNYDQVIVRYPEGDGLFTFTTHQVELISEGEVDEILIKYPCLLKIKIHRGVSVFFYKAFLENLHTIMDDEELSDINLLKDVYKEVNKKGLWEKNMILVINEKYPLVINATGIKFRKSNYEFDSKVIEPEEFKELCEFEMKKIKEQIEHKNILLERYELALNEIEEKENEDEGIKSARVNEV</sequence>
<keyword evidence="1" id="KW-0175">Coiled coil</keyword>
<dbReference type="AlphaFoldDB" id="A0A1M6VX09"/>
<dbReference type="STRING" id="1121302.SAMN02745163_04582"/>
<reference evidence="2 3" key="1">
    <citation type="submission" date="2016-11" db="EMBL/GenBank/DDBJ databases">
        <authorList>
            <person name="Jaros S."/>
            <person name="Januszkiewicz K."/>
            <person name="Wedrychowicz H."/>
        </authorList>
    </citation>
    <scope>NUCLEOTIDE SEQUENCE [LARGE SCALE GENOMIC DNA]</scope>
    <source>
        <strain evidence="2 3">DSM 21758</strain>
    </source>
</reference>
<feature type="coiled-coil region" evidence="1">
    <location>
        <begin position="160"/>
        <end position="194"/>
    </location>
</feature>
<dbReference type="RefSeq" id="WP_072993949.1">
    <property type="nucleotide sequence ID" value="NZ_FQZB01000041.1"/>
</dbReference>
<name>A0A1M6VX09_9CLOT</name>
<gene>
    <name evidence="2" type="ORF">SAMN02745163_04582</name>
</gene>
<organism evidence="2 3">
    <name type="scientific">Clostridium cavendishii DSM 21758</name>
    <dbReference type="NCBI Taxonomy" id="1121302"/>
    <lineage>
        <taxon>Bacteria</taxon>
        <taxon>Bacillati</taxon>
        <taxon>Bacillota</taxon>
        <taxon>Clostridia</taxon>
        <taxon>Eubacteriales</taxon>
        <taxon>Clostridiaceae</taxon>
        <taxon>Clostridium</taxon>
    </lineage>
</organism>